<proteinExistence type="predicted"/>
<reference evidence="1" key="1">
    <citation type="submission" date="2021-05" db="EMBL/GenBank/DDBJ databases">
        <authorList>
            <person name="Scholz U."/>
            <person name="Mascher M."/>
            <person name="Fiebig A."/>
        </authorList>
    </citation>
    <scope>NUCLEOTIDE SEQUENCE [LARGE SCALE GENOMIC DNA]</scope>
</reference>
<name>A0ACD5XUB5_AVESA</name>
<keyword evidence="2" id="KW-1185">Reference proteome</keyword>
<evidence type="ECO:0000313" key="2">
    <source>
        <dbReference type="Proteomes" id="UP001732700"/>
    </source>
</evidence>
<organism evidence="1 2">
    <name type="scientific">Avena sativa</name>
    <name type="common">Oat</name>
    <dbReference type="NCBI Taxonomy" id="4498"/>
    <lineage>
        <taxon>Eukaryota</taxon>
        <taxon>Viridiplantae</taxon>
        <taxon>Streptophyta</taxon>
        <taxon>Embryophyta</taxon>
        <taxon>Tracheophyta</taxon>
        <taxon>Spermatophyta</taxon>
        <taxon>Magnoliopsida</taxon>
        <taxon>Liliopsida</taxon>
        <taxon>Poales</taxon>
        <taxon>Poaceae</taxon>
        <taxon>BOP clade</taxon>
        <taxon>Pooideae</taxon>
        <taxon>Poodae</taxon>
        <taxon>Poeae</taxon>
        <taxon>Poeae Chloroplast Group 1 (Aveneae type)</taxon>
        <taxon>Aveninae</taxon>
        <taxon>Avena</taxon>
    </lineage>
</organism>
<evidence type="ECO:0000313" key="1">
    <source>
        <dbReference type="EnsemblPlants" id="AVESA.00010b.r2.5AG0837020.1.CDS"/>
    </source>
</evidence>
<accession>A0ACD5XUB5</accession>
<reference evidence="1" key="2">
    <citation type="submission" date="2025-09" db="UniProtKB">
        <authorList>
            <consortium name="EnsemblPlants"/>
        </authorList>
    </citation>
    <scope>IDENTIFICATION</scope>
</reference>
<protein>
    <submittedName>
        <fullName evidence="1">Uncharacterized protein</fullName>
    </submittedName>
</protein>
<dbReference type="Proteomes" id="UP001732700">
    <property type="component" value="Chromosome 5A"/>
</dbReference>
<sequence>MKTIREQRNILFLICFISACGAIAKQDGKDMNHDGVKHHTRAISSTIQTEDGDIFDCIDIKSQPAFDHPLLKNHSIQMEPSSYPIEVGGNSTLPDTKLHTSISSVSCPSGTIPMWRSDNYRSMVNLSELTQKIYRRNNVQSDIISSLAGLRRGKDIYGTSVSISVYNPDVYGTEDKSAGLTTIISGYSFDRPHTNAVGAGWFVWPSSAGDRRARFHIFYNNCYDLQCPGFVQTNPAITLGGTLSPVSRYGGPQAQLDIFIYQDDKSNWWVKFGAEGTVIGYWPRELIGHLKAKGTIGYWGGFVEGPTIKYKPPPMGSGHPASEGWGKAAYVKSIKIVDRHHNLVTPRSCEFQVVVGNPKCYSVANKTNGDDGVSAYWGGAGDCKL</sequence>
<dbReference type="EnsemblPlants" id="AVESA.00010b.r2.5AG0837020.1">
    <property type="protein sequence ID" value="AVESA.00010b.r2.5AG0837020.1.CDS"/>
    <property type="gene ID" value="AVESA.00010b.r2.5AG0837020"/>
</dbReference>